<dbReference type="EMBL" id="CP000613">
    <property type="protein sequence ID" value="ACI98505.1"/>
    <property type="molecule type" value="Genomic_DNA"/>
</dbReference>
<dbReference type="AlphaFoldDB" id="B6ISR9"/>
<evidence type="ECO:0000313" key="2">
    <source>
        <dbReference type="Proteomes" id="UP000001591"/>
    </source>
</evidence>
<reference evidence="1 2" key="1">
    <citation type="journal article" date="2010" name="BMC Genomics">
        <title>Metabolic flexibility revealed in the genome of the cyst-forming alpha-1 proteobacterium Rhodospirillum centenum.</title>
        <authorList>
            <person name="Lu Y.K."/>
            <person name="Marden J."/>
            <person name="Han M."/>
            <person name="Swingley W.D."/>
            <person name="Mastrian S.D."/>
            <person name="Chowdhury S.R."/>
            <person name="Hao J."/>
            <person name="Helmy T."/>
            <person name="Kim S."/>
            <person name="Kurdoglu A.A."/>
            <person name="Matthies H.J."/>
            <person name="Rollo D."/>
            <person name="Stothard P."/>
            <person name="Blankenship R.E."/>
            <person name="Bauer C.E."/>
            <person name="Touchman J.W."/>
        </authorList>
    </citation>
    <scope>NUCLEOTIDE SEQUENCE [LARGE SCALE GENOMIC DNA]</scope>
    <source>
        <strain evidence="2">ATCC 51521 / SW</strain>
    </source>
</reference>
<dbReference type="Proteomes" id="UP000001591">
    <property type="component" value="Chromosome"/>
</dbReference>
<dbReference type="KEGG" id="rce:RC1_1089"/>
<name>B6ISR9_RHOCS</name>
<sequence length="54" mass="6191">MNICPVLVERRLLDLVADNERKARERITALPPFTVEQMRLVLRSAADAERVAED</sequence>
<dbReference type="HOGENOM" id="CLU_3047404_0_0_5"/>
<organism evidence="1 2">
    <name type="scientific">Rhodospirillum centenum (strain ATCC 51521 / SW)</name>
    <dbReference type="NCBI Taxonomy" id="414684"/>
    <lineage>
        <taxon>Bacteria</taxon>
        <taxon>Pseudomonadati</taxon>
        <taxon>Pseudomonadota</taxon>
        <taxon>Alphaproteobacteria</taxon>
        <taxon>Rhodospirillales</taxon>
        <taxon>Rhodospirillaceae</taxon>
        <taxon>Rhodospirillum</taxon>
    </lineage>
</organism>
<protein>
    <submittedName>
        <fullName evidence="1">Uncharacterized protein</fullName>
    </submittedName>
</protein>
<evidence type="ECO:0000313" key="1">
    <source>
        <dbReference type="EMBL" id="ACI98505.1"/>
    </source>
</evidence>
<proteinExistence type="predicted"/>
<gene>
    <name evidence="1" type="ordered locus">RC1_1089</name>
</gene>
<keyword evidence="2" id="KW-1185">Reference proteome</keyword>
<accession>B6ISR9</accession>